<evidence type="ECO:0000313" key="5">
    <source>
        <dbReference type="Proteomes" id="UP001303473"/>
    </source>
</evidence>
<reference evidence="5" key="1">
    <citation type="journal article" date="2023" name="Mol. Phylogenet. Evol.">
        <title>Genome-scale phylogeny and comparative genomics of the fungal order Sordariales.</title>
        <authorList>
            <person name="Hensen N."/>
            <person name="Bonometti L."/>
            <person name="Westerberg I."/>
            <person name="Brannstrom I.O."/>
            <person name="Guillou S."/>
            <person name="Cros-Aarteil S."/>
            <person name="Calhoun S."/>
            <person name="Haridas S."/>
            <person name="Kuo A."/>
            <person name="Mondo S."/>
            <person name="Pangilinan J."/>
            <person name="Riley R."/>
            <person name="LaButti K."/>
            <person name="Andreopoulos B."/>
            <person name="Lipzen A."/>
            <person name="Chen C."/>
            <person name="Yan M."/>
            <person name="Daum C."/>
            <person name="Ng V."/>
            <person name="Clum A."/>
            <person name="Steindorff A."/>
            <person name="Ohm R.A."/>
            <person name="Martin F."/>
            <person name="Silar P."/>
            <person name="Natvig D.O."/>
            <person name="Lalanne C."/>
            <person name="Gautier V."/>
            <person name="Ament-Velasquez S.L."/>
            <person name="Kruys A."/>
            <person name="Hutchinson M.I."/>
            <person name="Powell A.J."/>
            <person name="Barry K."/>
            <person name="Miller A.N."/>
            <person name="Grigoriev I.V."/>
            <person name="Debuchy R."/>
            <person name="Gladieux P."/>
            <person name="Hiltunen Thoren M."/>
            <person name="Johannesson H."/>
        </authorList>
    </citation>
    <scope>NUCLEOTIDE SEQUENCE [LARGE SCALE GENOMIC DNA]</scope>
    <source>
        <strain evidence="5">CBS 340.73</strain>
    </source>
</reference>
<keyword evidence="1" id="KW-0833">Ubl conjugation pathway</keyword>
<dbReference type="PROSITE" id="PS50181">
    <property type="entry name" value="FBOX"/>
    <property type="match status" value="1"/>
</dbReference>
<feature type="domain" description="F-box" evidence="3">
    <location>
        <begin position="219"/>
        <end position="269"/>
    </location>
</feature>
<dbReference type="Pfam" id="PF19270">
    <property type="entry name" value="FBO_C"/>
    <property type="match status" value="1"/>
</dbReference>
<name>A0AAN6SA39_9PEZI</name>
<dbReference type="Gene3D" id="1.20.1280.50">
    <property type="match status" value="1"/>
</dbReference>
<dbReference type="InterPro" id="IPR001810">
    <property type="entry name" value="F-box_dom"/>
</dbReference>
<evidence type="ECO:0000313" key="4">
    <source>
        <dbReference type="EMBL" id="KAK3945411.1"/>
    </source>
</evidence>
<dbReference type="Proteomes" id="UP001303473">
    <property type="component" value="Unassembled WGS sequence"/>
</dbReference>
<feature type="compositionally biased region" description="Basic and acidic residues" evidence="2">
    <location>
        <begin position="74"/>
        <end position="90"/>
    </location>
</feature>
<organism evidence="4 5">
    <name type="scientific">Diplogelasinospora grovesii</name>
    <dbReference type="NCBI Taxonomy" id="303347"/>
    <lineage>
        <taxon>Eukaryota</taxon>
        <taxon>Fungi</taxon>
        <taxon>Dikarya</taxon>
        <taxon>Ascomycota</taxon>
        <taxon>Pezizomycotina</taxon>
        <taxon>Sordariomycetes</taxon>
        <taxon>Sordariomycetidae</taxon>
        <taxon>Sordariales</taxon>
        <taxon>Diplogelasinosporaceae</taxon>
        <taxon>Diplogelasinospora</taxon>
    </lineage>
</organism>
<keyword evidence="5" id="KW-1185">Reference proteome</keyword>
<dbReference type="PANTHER" id="PTHR12874">
    <property type="entry name" value="F-BOX ONLY PROTEIN 48-RELATED"/>
    <property type="match status" value="1"/>
</dbReference>
<dbReference type="PANTHER" id="PTHR12874:SF9">
    <property type="entry name" value="F-BOX ONLY PROTEIN 48"/>
    <property type="match status" value="1"/>
</dbReference>
<gene>
    <name evidence="4" type="ORF">QBC46DRAFT_117360</name>
</gene>
<feature type="compositionally biased region" description="Basic and acidic residues" evidence="2">
    <location>
        <begin position="13"/>
        <end position="25"/>
    </location>
</feature>
<evidence type="ECO:0000256" key="1">
    <source>
        <dbReference type="ARBA" id="ARBA00022786"/>
    </source>
</evidence>
<dbReference type="SUPFAM" id="SSF81383">
    <property type="entry name" value="F-box domain"/>
    <property type="match status" value="1"/>
</dbReference>
<sequence length="547" mass="61066">MVNPSEDPNPELKSFREQWRAEVRARKPTTATGSSSQQQEQQQHTVAGPSRPPGRRRTSTAEPVRKSALGKKPAVQDHDEDHVQPQKAFDEPAVASTAPGEDDVPGSSDGREPVSALEHYEKAVEKEAVGNLGDSLALYRKAFRMDDKVDQKYKAKHFPRPAPHPPHKHAPSTSVGFGSKTAAAAAEPEKLSMKDLIASFAGLVIEPAEPPVEGMEPPPCPIASLPDEILVHILRDVALLDVGDFVQLAQVCKRLAYLVSTEDRIWRRICLGPEFGFGGMHYHWQRQVEWGSLTSEDLLRELPPAEEEEEDTLVLPTLKTSRAQRERRHSEEKADNTALLFRTVYGSSWQRMFRLRPRIRFNGCYISTVNYVRAGQASANLITWNSPVHIVTYYRYLRFFRDGTVLSLLTTHEPGDVVYHFTKDNAALHAGGANAHLPSHALRDTLKGRWRLLADKKDVEGGEGAEGGEGVVEEGDVCVETEGVSRYIYRLDLTLASGSKASGTKNNRLMWRGHYSYNRLTDDWAEFPLNVKKPFIFSRVTSYGVGE</sequence>
<dbReference type="AlphaFoldDB" id="A0AAN6SA39"/>
<dbReference type="Pfam" id="PF12937">
    <property type="entry name" value="F-box-like"/>
    <property type="match status" value="1"/>
</dbReference>
<feature type="compositionally biased region" description="Low complexity" evidence="2">
    <location>
        <begin position="34"/>
        <end position="49"/>
    </location>
</feature>
<evidence type="ECO:0000259" key="3">
    <source>
        <dbReference type="PROSITE" id="PS50181"/>
    </source>
</evidence>
<dbReference type="GO" id="GO:0019005">
    <property type="term" value="C:SCF ubiquitin ligase complex"/>
    <property type="evidence" value="ECO:0007669"/>
    <property type="project" value="TreeGrafter"/>
</dbReference>
<protein>
    <recommendedName>
        <fullName evidence="3">F-box domain-containing protein</fullName>
    </recommendedName>
</protein>
<accession>A0AAN6SA39</accession>
<proteinExistence type="predicted"/>
<comment type="caution">
    <text evidence="4">The sequence shown here is derived from an EMBL/GenBank/DDBJ whole genome shotgun (WGS) entry which is preliminary data.</text>
</comment>
<dbReference type="InterPro" id="IPR036047">
    <property type="entry name" value="F-box-like_dom_sf"/>
</dbReference>
<dbReference type="GO" id="GO:0005737">
    <property type="term" value="C:cytoplasm"/>
    <property type="evidence" value="ECO:0007669"/>
    <property type="project" value="TreeGrafter"/>
</dbReference>
<dbReference type="EMBL" id="MU853755">
    <property type="protein sequence ID" value="KAK3945411.1"/>
    <property type="molecule type" value="Genomic_DNA"/>
</dbReference>
<feature type="region of interest" description="Disordered" evidence="2">
    <location>
        <begin position="1"/>
        <end position="114"/>
    </location>
</feature>
<dbReference type="GO" id="GO:0031146">
    <property type="term" value="P:SCF-dependent proteasomal ubiquitin-dependent protein catabolic process"/>
    <property type="evidence" value="ECO:0007669"/>
    <property type="project" value="TreeGrafter"/>
</dbReference>
<dbReference type="InterPro" id="IPR045464">
    <property type="entry name" value="Hrt3/FBXO9_C"/>
</dbReference>
<evidence type="ECO:0000256" key="2">
    <source>
        <dbReference type="SAM" id="MobiDB-lite"/>
    </source>
</evidence>